<dbReference type="EMBL" id="JACDUR010000009">
    <property type="protein sequence ID" value="MBA2896621.1"/>
    <property type="molecule type" value="Genomic_DNA"/>
</dbReference>
<dbReference type="Pfam" id="PF07411">
    <property type="entry name" value="DUF1508"/>
    <property type="match status" value="1"/>
</dbReference>
<gene>
    <name evidence="2" type="ORF">HNR30_008012</name>
</gene>
<evidence type="ECO:0000313" key="2">
    <source>
        <dbReference type="EMBL" id="MBA2896621.1"/>
    </source>
</evidence>
<organism evidence="2 3">
    <name type="scientific">Nonomuraea soli</name>
    <dbReference type="NCBI Taxonomy" id="1032476"/>
    <lineage>
        <taxon>Bacteria</taxon>
        <taxon>Bacillati</taxon>
        <taxon>Actinomycetota</taxon>
        <taxon>Actinomycetes</taxon>
        <taxon>Streptosporangiales</taxon>
        <taxon>Streptosporangiaceae</taxon>
        <taxon>Nonomuraea</taxon>
    </lineage>
</organism>
<reference evidence="2 3" key="1">
    <citation type="submission" date="2020-07" db="EMBL/GenBank/DDBJ databases">
        <title>Genomic Encyclopedia of Type Strains, Phase IV (KMG-IV): sequencing the most valuable type-strain genomes for metagenomic binning, comparative biology and taxonomic classification.</title>
        <authorList>
            <person name="Goeker M."/>
        </authorList>
    </citation>
    <scope>NUCLEOTIDE SEQUENCE [LARGE SCALE GENOMIC DNA]</scope>
    <source>
        <strain evidence="2 3">DSM 45533</strain>
    </source>
</reference>
<sequence length="59" mass="6344">MSARFVIKKASNGFRFNLVATNGKIIATSESYTTKANALKGIESIRTNAPQAPIEDLTS</sequence>
<dbReference type="PANTHER" id="PTHR40606">
    <property type="match status" value="1"/>
</dbReference>
<name>A0A7W0HVB0_9ACTN</name>
<dbReference type="InterPro" id="IPR010879">
    <property type="entry name" value="DUF1508"/>
</dbReference>
<accession>A0A7W0HVB0</accession>
<dbReference type="PANTHER" id="PTHR40606:SF1">
    <property type="entry name" value="UPF0339 PROTEIN YEGP"/>
    <property type="match status" value="1"/>
</dbReference>
<dbReference type="Proteomes" id="UP000530928">
    <property type="component" value="Unassembled WGS sequence"/>
</dbReference>
<dbReference type="SUPFAM" id="SSF160113">
    <property type="entry name" value="YegP-like"/>
    <property type="match status" value="1"/>
</dbReference>
<dbReference type="AlphaFoldDB" id="A0A7W0HVB0"/>
<dbReference type="RefSeq" id="WP_181615343.1">
    <property type="nucleotide sequence ID" value="NZ_BAABAM010000008.1"/>
</dbReference>
<dbReference type="InterPro" id="IPR036913">
    <property type="entry name" value="YegP-like_sf"/>
</dbReference>
<proteinExistence type="predicted"/>
<evidence type="ECO:0000313" key="3">
    <source>
        <dbReference type="Proteomes" id="UP000530928"/>
    </source>
</evidence>
<feature type="domain" description="DUF1508" evidence="1">
    <location>
        <begin position="11"/>
        <end position="56"/>
    </location>
</feature>
<keyword evidence="3" id="KW-1185">Reference proteome</keyword>
<comment type="caution">
    <text evidence="2">The sequence shown here is derived from an EMBL/GenBank/DDBJ whole genome shotgun (WGS) entry which is preliminary data.</text>
</comment>
<protein>
    <recommendedName>
        <fullName evidence="1">DUF1508 domain-containing protein</fullName>
    </recommendedName>
</protein>
<dbReference type="Gene3D" id="2.30.29.80">
    <property type="match status" value="1"/>
</dbReference>
<evidence type="ECO:0000259" key="1">
    <source>
        <dbReference type="Pfam" id="PF07411"/>
    </source>
</evidence>
<dbReference type="InterPro" id="IPR051141">
    <property type="entry name" value="UPF0339_domain"/>
</dbReference>